<dbReference type="STRING" id="1437610.BREU_1493"/>
<dbReference type="Gene3D" id="3.40.50.2300">
    <property type="match status" value="1"/>
</dbReference>
<keyword evidence="1" id="KW-0732">Signal</keyword>
<gene>
    <name evidence="2" type="ORF">BREU_1493</name>
</gene>
<feature type="signal peptide" evidence="1">
    <location>
        <begin position="1"/>
        <end position="21"/>
    </location>
</feature>
<name>A0A087CSR7_9BIFI</name>
<accession>A0A087CSR7</accession>
<sequence>MVVISCTALVLSLAACTPVNRAVGDTQDNPPAVAHDSIHTSDAEVGFVGSTDTAADKLAIDAMADDGISVYYASLDSDASDAAGTAASDTAADAGADGTDADGTDAADSDITAQHAVADYVARAVDIIIVSGIAITDANRDTWEQTLGNAREAGIAVALLNPVAVPDNDLLYAATLTINDRDANAERIGDAVLAVIRDEPHERSIAVTTM</sequence>
<feature type="chain" id="PRO_5039339414" description="Sugar ABC transporter periplasmic protein" evidence="1">
    <location>
        <begin position="22"/>
        <end position="210"/>
    </location>
</feature>
<evidence type="ECO:0000313" key="3">
    <source>
        <dbReference type="Proteomes" id="UP000028984"/>
    </source>
</evidence>
<evidence type="ECO:0000256" key="1">
    <source>
        <dbReference type="SAM" id="SignalP"/>
    </source>
</evidence>
<comment type="caution">
    <text evidence="2">The sequence shown here is derived from an EMBL/GenBank/DDBJ whole genome shotgun (WGS) entry which is preliminary data.</text>
</comment>
<evidence type="ECO:0008006" key="4">
    <source>
        <dbReference type="Google" id="ProtNLM"/>
    </source>
</evidence>
<organism evidence="2 3">
    <name type="scientific">Bifidobacterium reuteri DSM 23975</name>
    <dbReference type="NCBI Taxonomy" id="1437610"/>
    <lineage>
        <taxon>Bacteria</taxon>
        <taxon>Bacillati</taxon>
        <taxon>Actinomycetota</taxon>
        <taxon>Actinomycetes</taxon>
        <taxon>Bifidobacteriales</taxon>
        <taxon>Bifidobacteriaceae</taxon>
        <taxon>Bifidobacterium</taxon>
    </lineage>
</organism>
<proteinExistence type="predicted"/>
<dbReference type="Proteomes" id="UP000028984">
    <property type="component" value="Unassembled WGS sequence"/>
</dbReference>
<dbReference type="eggNOG" id="ENOG5031MP9">
    <property type="taxonomic scope" value="Bacteria"/>
</dbReference>
<reference evidence="2 3" key="1">
    <citation type="submission" date="2014-03" db="EMBL/GenBank/DDBJ databases">
        <title>Genomics of Bifidobacteria.</title>
        <authorList>
            <person name="Ventura M."/>
            <person name="Milani C."/>
            <person name="Lugli G.A."/>
        </authorList>
    </citation>
    <scope>NUCLEOTIDE SEQUENCE [LARGE SCALE GENOMIC DNA]</scope>
    <source>
        <strain evidence="2 3">DSM 23975</strain>
    </source>
</reference>
<evidence type="ECO:0000313" key="2">
    <source>
        <dbReference type="EMBL" id="KFI86317.1"/>
    </source>
</evidence>
<keyword evidence="3" id="KW-1185">Reference proteome</keyword>
<dbReference type="AlphaFoldDB" id="A0A087CSR7"/>
<dbReference type="EMBL" id="JGZK01000005">
    <property type="protein sequence ID" value="KFI86317.1"/>
    <property type="molecule type" value="Genomic_DNA"/>
</dbReference>
<protein>
    <recommendedName>
        <fullName evidence="4">Sugar ABC transporter periplasmic protein</fullName>
    </recommendedName>
</protein>